<reference evidence="1" key="1">
    <citation type="submission" date="2022-08" db="EMBL/GenBank/DDBJ databases">
        <title>Genome Sequence of Fusarium decemcellulare.</title>
        <authorList>
            <person name="Buettner E."/>
        </authorList>
    </citation>
    <scope>NUCLEOTIDE SEQUENCE</scope>
    <source>
        <strain evidence="1">Babe19</strain>
    </source>
</reference>
<evidence type="ECO:0000313" key="2">
    <source>
        <dbReference type="Proteomes" id="UP001148629"/>
    </source>
</evidence>
<dbReference type="EMBL" id="JANRMS010000554">
    <property type="protein sequence ID" value="KAJ3537888.1"/>
    <property type="molecule type" value="Genomic_DNA"/>
</dbReference>
<gene>
    <name evidence="1" type="ORF">NM208_g6142</name>
</gene>
<proteinExistence type="predicted"/>
<keyword evidence="2" id="KW-1185">Reference proteome</keyword>
<evidence type="ECO:0000313" key="1">
    <source>
        <dbReference type="EMBL" id="KAJ3537888.1"/>
    </source>
</evidence>
<protein>
    <submittedName>
        <fullName evidence="1">Uncharacterized protein</fullName>
    </submittedName>
</protein>
<organism evidence="1 2">
    <name type="scientific">Fusarium decemcellulare</name>
    <dbReference type="NCBI Taxonomy" id="57161"/>
    <lineage>
        <taxon>Eukaryota</taxon>
        <taxon>Fungi</taxon>
        <taxon>Dikarya</taxon>
        <taxon>Ascomycota</taxon>
        <taxon>Pezizomycotina</taxon>
        <taxon>Sordariomycetes</taxon>
        <taxon>Hypocreomycetidae</taxon>
        <taxon>Hypocreales</taxon>
        <taxon>Nectriaceae</taxon>
        <taxon>Fusarium</taxon>
        <taxon>Fusarium decemcellulare species complex</taxon>
    </lineage>
</organism>
<name>A0ACC1SE81_9HYPO</name>
<accession>A0ACC1SE81</accession>
<comment type="caution">
    <text evidence="1">The sequence shown here is derived from an EMBL/GenBank/DDBJ whole genome shotgun (WGS) entry which is preliminary data.</text>
</comment>
<dbReference type="Proteomes" id="UP001148629">
    <property type="component" value="Unassembled WGS sequence"/>
</dbReference>
<sequence length="450" mass="50872">MPQAVEVCKPALGIRLENSRAEYAPGDTIMGCVYRTSHTVSPSSSVSLRMSGRIQTRLNDTNHRAPFNLISPKHAQTIFEGPLHIAGDEHVWPFVMTVPKYVDPQHLDCNTKIDTYVPFDTRDHILPSTFKLDNFRRNEAFIEYFLQATLKISRKGNIETVSARLPFKVINLSPKPPIVDFELKRSISSGSVSSYRLVPGMEDAKLSLSQKMKQSLSTASVPEFAFNLQVDAPRLLQLSNPNPVPFRLRVIPDRHRTSDSIRDVPQKIKLSSLSVQVATDTDIVFERSPSPHNLHESYEVDLRFMKAIRAQRKEIFIPCAHESLPIDVGRLSNLRLGPPGSVYPDTRLHGHFSLHPTFTTYNIRQSHRLLWKVCVEIAGEKFDTSGSQAVTLLTPCDERGSGPETEMNRGRHEDWIQPPEEEPPPSFAQVQKEDLDARGHEYNELNVIND</sequence>